<feature type="domain" description="CCHC-type" evidence="3">
    <location>
        <begin position="181"/>
        <end position="196"/>
    </location>
</feature>
<evidence type="ECO:0000259" key="3">
    <source>
        <dbReference type="PROSITE" id="PS50158"/>
    </source>
</evidence>
<comment type="caution">
    <text evidence="4">The sequence shown here is derived from an EMBL/GenBank/DDBJ whole genome shotgun (WGS) entry which is preliminary data.</text>
</comment>
<organism evidence="4 5">
    <name type="scientific">Ridgeia piscesae</name>
    <name type="common">Tubeworm</name>
    <dbReference type="NCBI Taxonomy" id="27915"/>
    <lineage>
        <taxon>Eukaryota</taxon>
        <taxon>Metazoa</taxon>
        <taxon>Spiralia</taxon>
        <taxon>Lophotrochozoa</taxon>
        <taxon>Annelida</taxon>
        <taxon>Polychaeta</taxon>
        <taxon>Sedentaria</taxon>
        <taxon>Canalipalpata</taxon>
        <taxon>Sabellida</taxon>
        <taxon>Siboglinidae</taxon>
        <taxon>Ridgeia</taxon>
    </lineage>
</organism>
<dbReference type="InterPro" id="IPR001878">
    <property type="entry name" value="Znf_CCHC"/>
</dbReference>
<sequence length="443" mass="49932">MGLRNRMEKAAASEAEHRALALLRDTALKYQFIEGVQEQSVRQELRRIALHCAGMPFYHMRNEALCLLDDEQHCAREGQDSSPVNSRLLDIAQMQQQLQTQVMQLASQQCQTAGQMQVMIDQLFSLTGQPQLAAPARPASSTRPNPRDSSCFYCRKQGHFIKECPKKRAPSRRCNRIGTSCFHCKQEGHFVRDCPQKKCVDVRNRGPEQSSAQVTHLASNQIDGALSKGVTERLAIAEGRIVELEGRLLEAETLELQLRQQVVSLQAGQEQMREQGEELHMVANENLGLAARLHKANMEISTLRFSVESARADAVVAGSKNAQLINQLKGNQVERGAQVKELGELEELTEQKSQFSEQVAELQCHMSTAGRKREATVCPCEATQVDVELFQSEAERLENERCELTVNRKHRHWLATWRQPHNLVGSKASAYRWCRKSHDSACL</sequence>
<dbReference type="Pfam" id="PF00098">
    <property type="entry name" value="zf-CCHC"/>
    <property type="match status" value="2"/>
</dbReference>
<dbReference type="SMART" id="SM00343">
    <property type="entry name" value="ZnF_C2HC"/>
    <property type="match status" value="2"/>
</dbReference>
<evidence type="ECO:0000256" key="1">
    <source>
        <dbReference type="PROSITE-ProRule" id="PRU00047"/>
    </source>
</evidence>
<dbReference type="Gene3D" id="4.10.60.10">
    <property type="entry name" value="Zinc finger, CCHC-type"/>
    <property type="match status" value="2"/>
</dbReference>
<evidence type="ECO:0000313" key="4">
    <source>
        <dbReference type="EMBL" id="KAK2175232.1"/>
    </source>
</evidence>
<dbReference type="GO" id="GO:0008270">
    <property type="term" value="F:zinc ion binding"/>
    <property type="evidence" value="ECO:0007669"/>
    <property type="project" value="UniProtKB-KW"/>
</dbReference>
<feature type="coiled-coil region" evidence="2">
    <location>
        <begin position="345"/>
        <end position="400"/>
    </location>
</feature>
<dbReference type="PROSITE" id="PS50158">
    <property type="entry name" value="ZF_CCHC"/>
    <property type="match status" value="2"/>
</dbReference>
<dbReference type="SUPFAM" id="SSF57756">
    <property type="entry name" value="Retrovirus zinc finger-like domains"/>
    <property type="match status" value="1"/>
</dbReference>
<dbReference type="AlphaFoldDB" id="A0AAD9KQ25"/>
<keyword evidence="2" id="KW-0175">Coiled coil</keyword>
<keyword evidence="5" id="KW-1185">Reference proteome</keyword>
<dbReference type="InterPro" id="IPR036875">
    <property type="entry name" value="Znf_CCHC_sf"/>
</dbReference>
<feature type="domain" description="CCHC-type" evidence="3">
    <location>
        <begin position="151"/>
        <end position="166"/>
    </location>
</feature>
<evidence type="ECO:0000313" key="5">
    <source>
        <dbReference type="Proteomes" id="UP001209878"/>
    </source>
</evidence>
<dbReference type="Proteomes" id="UP001209878">
    <property type="component" value="Unassembled WGS sequence"/>
</dbReference>
<name>A0AAD9KQ25_RIDPI</name>
<dbReference type="GO" id="GO:0003676">
    <property type="term" value="F:nucleic acid binding"/>
    <property type="evidence" value="ECO:0007669"/>
    <property type="project" value="InterPro"/>
</dbReference>
<keyword evidence="1" id="KW-0862">Zinc</keyword>
<gene>
    <name evidence="4" type="ORF">NP493_739g01013</name>
</gene>
<protein>
    <recommendedName>
        <fullName evidence="3">CCHC-type domain-containing protein</fullName>
    </recommendedName>
</protein>
<proteinExistence type="predicted"/>
<accession>A0AAD9KQ25</accession>
<keyword evidence="1" id="KW-0863">Zinc-finger</keyword>
<reference evidence="4" key="1">
    <citation type="journal article" date="2023" name="Mol. Biol. Evol.">
        <title>Third-Generation Sequencing Reveals the Adaptive Role of the Epigenome in Three Deep-Sea Polychaetes.</title>
        <authorList>
            <person name="Perez M."/>
            <person name="Aroh O."/>
            <person name="Sun Y."/>
            <person name="Lan Y."/>
            <person name="Juniper S.K."/>
            <person name="Young C.R."/>
            <person name="Angers B."/>
            <person name="Qian P.Y."/>
        </authorList>
    </citation>
    <scope>NUCLEOTIDE SEQUENCE</scope>
    <source>
        <strain evidence="4">R07B-5</strain>
    </source>
</reference>
<dbReference type="EMBL" id="JAODUO010000742">
    <property type="protein sequence ID" value="KAK2175232.1"/>
    <property type="molecule type" value="Genomic_DNA"/>
</dbReference>
<evidence type="ECO:0000256" key="2">
    <source>
        <dbReference type="SAM" id="Coils"/>
    </source>
</evidence>
<keyword evidence="1" id="KW-0479">Metal-binding</keyword>